<evidence type="ECO:0000256" key="1">
    <source>
        <dbReference type="ARBA" id="ARBA00008857"/>
    </source>
</evidence>
<dbReference type="InterPro" id="IPR013762">
    <property type="entry name" value="Integrase-like_cat_sf"/>
</dbReference>
<evidence type="ECO:0000256" key="4">
    <source>
        <dbReference type="ARBA" id="ARBA00023172"/>
    </source>
</evidence>
<evidence type="ECO:0000256" key="2">
    <source>
        <dbReference type="ARBA" id="ARBA00022908"/>
    </source>
</evidence>
<keyword evidence="3 5" id="KW-0238">DNA-binding</keyword>
<dbReference type="PROSITE" id="PS51900">
    <property type="entry name" value="CB"/>
    <property type="match status" value="1"/>
</dbReference>
<dbReference type="InterPro" id="IPR044068">
    <property type="entry name" value="CB"/>
</dbReference>
<dbReference type="RefSeq" id="WP_143526859.1">
    <property type="nucleotide sequence ID" value="NZ_AP019791.1"/>
</dbReference>
<accession>A0A510HFP0</accession>
<dbReference type="SUPFAM" id="SSF56349">
    <property type="entry name" value="DNA breaking-rejoining enzymes"/>
    <property type="match status" value="1"/>
</dbReference>
<dbReference type="Gene3D" id="1.10.443.10">
    <property type="entry name" value="Intergrase catalytic core"/>
    <property type="match status" value="1"/>
</dbReference>
<evidence type="ECO:0000313" key="8">
    <source>
        <dbReference type="EMBL" id="BBL78756.1"/>
    </source>
</evidence>
<dbReference type="Pfam" id="PF00589">
    <property type="entry name" value="Phage_integrase"/>
    <property type="match status" value="1"/>
</dbReference>
<feature type="domain" description="Core-binding (CB)" evidence="7">
    <location>
        <begin position="71"/>
        <end position="153"/>
    </location>
</feature>
<dbReference type="CDD" id="cd01189">
    <property type="entry name" value="INT_ICEBs1_C_like"/>
    <property type="match status" value="1"/>
</dbReference>
<evidence type="ECO:0000313" key="9">
    <source>
        <dbReference type="Proteomes" id="UP000318065"/>
    </source>
</evidence>
<gene>
    <name evidence="8" type="ORF">RxyAA322_06100</name>
</gene>
<comment type="similarity">
    <text evidence="1">Belongs to the 'phage' integrase family.</text>
</comment>
<protein>
    <submittedName>
        <fullName evidence="8">Site-specific integrase</fullName>
    </submittedName>
</protein>
<dbReference type="Gene3D" id="1.10.150.130">
    <property type="match status" value="1"/>
</dbReference>
<evidence type="ECO:0000256" key="5">
    <source>
        <dbReference type="PROSITE-ProRule" id="PRU01248"/>
    </source>
</evidence>
<keyword evidence="4" id="KW-0233">DNA recombination</keyword>
<organism evidence="8 9">
    <name type="scientific">Rubrobacter xylanophilus</name>
    <dbReference type="NCBI Taxonomy" id="49319"/>
    <lineage>
        <taxon>Bacteria</taxon>
        <taxon>Bacillati</taxon>
        <taxon>Actinomycetota</taxon>
        <taxon>Rubrobacteria</taxon>
        <taxon>Rubrobacterales</taxon>
        <taxon>Rubrobacteraceae</taxon>
        <taxon>Rubrobacter</taxon>
    </lineage>
</organism>
<dbReference type="Proteomes" id="UP000318065">
    <property type="component" value="Chromosome"/>
</dbReference>
<dbReference type="GO" id="GO:0015074">
    <property type="term" value="P:DNA integration"/>
    <property type="evidence" value="ECO:0007669"/>
    <property type="project" value="UniProtKB-KW"/>
</dbReference>
<dbReference type="InterPro" id="IPR050090">
    <property type="entry name" value="Tyrosine_recombinase_XerCD"/>
</dbReference>
<evidence type="ECO:0000259" key="7">
    <source>
        <dbReference type="PROSITE" id="PS51900"/>
    </source>
</evidence>
<dbReference type="InterPro" id="IPR011010">
    <property type="entry name" value="DNA_brk_join_enz"/>
</dbReference>
<dbReference type="OrthoDB" id="1822491at2"/>
<dbReference type="PROSITE" id="PS51898">
    <property type="entry name" value="TYR_RECOMBINASE"/>
    <property type="match status" value="1"/>
</dbReference>
<dbReference type="AlphaFoldDB" id="A0A510HFP0"/>
<proteinExistence type="inferred from homology"/>
<dbReference type="GO" id="GO:0003677">
    <property type="term" value="F:DNA binding"/>
    <property type="evidence" value="ECO:0007669"/>
    <property type="project" value="UniProtKB-UniRule"/>
</dbReference>
<dbReference type="EMBL" id="AP019791">
    <property type="protein sequence ID" value="BBL78756.1"/>
    <property type="molecule type" value="Genomic_DNA"/>
</dbReference>
<name>A0A510HFP0_9ACTN</name>
<keyword evidence="9" id="KW-1185">Reference proteome</keyword>
<evidence type="ECO:0000256" key="3">
    <source>
        <dbReference type="ARBA" id="ARBA00023125"/>
    </source>
</evidence>
<dbReference type="PANTHER" id="PTHR30349:SF41">
    <property type="entry name" value="INTEGRASE_RECOMBINASE PROTEIN MJ0367-RELATED"/>
    <property type="match status" value="1"/>
</dbReference>
<keyword evidence="2" id="KW-0229">DNA integration</keyword>
<sequence length="379" mass="42399">MGKRGNGEGSVYPVRDRSGRVKGYRGAYFVHTAEGPKRRYVSGKTRKEVSEKLAKALSQRADGLIFEAGNLTVGEYLDRWLRDVEDTVRRSTFEGYGFAIHPHIKPALGRIKLKDLSPAHLRWFYRERLDSGLSAATVHKLHVVLHKALSQAVSDGLIPRNVASGMKLPKIHREEINPLTEEEARRFLEAARGDRLEALYVLALSTGMRMGELLALEWEDVDLERGLLRVRRTLTQANGSFILGETKTKKSRRTIRLTSGAAAALRAHLSRQLEEMERMGSLYEPGGLVFATETGTIINPSNLRNRSFKPLLKRAGLPPIRFHDLRHTCATLLLSKDINPKIVSEMLGHSSIAITLDIYSHLLPDMQEKAAKALEEALG</sequence>
<dbReference type="InterPro" id="IPR010998">
    <property type="entry name" value="Integrase_recombinase_N"/>
</dbReference>
<dbReference type="Pfam" id="PF14659">
    <property type="entry name" value="Phage_int_SAM_3"/>
    <property type="match status" value="1"/>
</dbReference>
<evidence type="ECO:0000259" key="6">
    <source>
        <dbReference type="PROSITE" id="PS51898"/>
    </source>
</evidence>
<dbReference type="GO" id="GO:0006310">
    <property type="term" value="P:DNA recombination"/>
    <property type="evidence" value="ECO:0007669"/>
    <property type="project" value="UniProtKB-KW"/>
</dbReference>
<dbReference type="InterPro" id="IPR002104">
    <property type="entry name" value="Integrase_catalytic"/>
</dbReference>
<dbReference type="PANTHER" id="PTHR30349">
    <property type="entry name" value="PHAGE INTEGRASE-RELATED"/>
    <property type="match status" value="1"/>
</dbReference>
<dbReference type="InterPro" id="IPR004107">
    <property type="entry name" value="Integrase_SAM-like_N"/>
</dbReference>
<feature type="domain" description="Tyr recombinase" evidence="6">
    <location>
        <begin position="174"/>
        <end position="372"/>
    </location>
</feature>
<reference evidence="8" key="1">
    <citation type="journal article" date="2019" name="Microbiol. Resour. Announc.">
        <title>Complete Genome Sequence of Rubrobacter xylanophilus Strain AA3-22, Isolated from Arima Onsen in Japan.</title>
        <authorList>
            <person name="Tomariguchi N."/>
            <person name="Miyazaki K."/>
        </authorList>
    </citation>
    <scope>NUCLEOTIDE SEQUENCE [LARGE SCALE GENOMIC DNA]</scope>
    <source>
        <strain evidence="8">AA3-22</strain>
    </source>
</reference>